<dbReference type="EMBL" id="JAUHLN010000002">
    <property type="protein sequence ID" value="MDN4073082.1"/>
    <property type="molecule type" value="Genomic_DNA"/>
</dbReference>
<gene>
    <name evidence="2" type="ORF">QYF49_08660</name>
</gene>
<keyword evidence="3" id="KW-1185">Reference proteome</keyword>
<evidence type="ECO:0000313" key="2">
    <source>
        <dbReference type="EMBL" id="MDN4073082.1"/>
    </source>
</evidence>
<proteinExistence type="predicted"/>
<dbReference type="InterPro" id="IPR002934">
    <property type="entry name" value="Polymerase_NTP_transf_dom"/>
</dbReference>
<dbReference type="Gene3D" id="3.30.460.10">
    <property type="entry name" value="Beta Polymerase, domain 2"/>
    <property type="match status" value="1"/>
</dbReference>
<dbReference type="GO" id="GO:0016779">
    <property type="term" value="F:nucleotidyltransferase activity"/>
    <property type="evidence" value="ECO:0007669"/>
    <property type="project" value="UniProtKB-KW"/>
</dbReference>
<dbReference type="RefSeq" id="WP_290399227.1">
    <property type="nucleotide sequence ID" value="NZ_JAUHLN010000002.1"/>
</dbReference>
<feature type="domain" description="Polymerase nucleotidyl transferase" evidence="1">
    <location>
        <begin position="129"/>
        <end position="170"/>
    </location>
</feature>
<dbReference type="Pfam" id="PF01909">
    <property type="entry name" value="NTP_transf_2"/>
    <property type="match status" value="1"/>
</dbReference>
<dbReference type="EC" id="2.7.7.-" evidence="2"/>
<keyword evidence="2" id="KW-0548">Nucleotidyltransferase</keyword>
<sequence>MQLELFLSIPKKERILLMQFSRILPMELFKEYANQRTVLTQYLEDFPEFRTVFVILDDMELYYSYYPHARETKTEAITSWESELKKIQKRIQPKAKKLVKWFHQLKKQGKITEEKAKPNIEGALFQRAREISQHLASLWFIETVSLFGSVAVGTEKKGSDIDLLLHHTIRAKTKVEPVLNHIKNDVKQRFNIDLDMLNHSKHMENIGFYEPAVVMAEEPAIKIFGQHPILKKDLQVFVVDLYAGHHLQLILLPKTTEDTGYSVVLISDSEQIALFSIKMEGNLGIFSSLAENRLALKKQNIPFTDADFQRFIGDLMTELLRKQEPELNHVFPESFYESYKDMPTF</sequence>
<dbReference type="InterPro" id="IPR043519">
    <property type="entry name" value="NT_sf"/>
</dbReference>
<dbReference type="Proteomes" id="UP001168694">
    <property type="component" value="Unassembled WGS sequence"/>
</dbReference>
<accession>A0ABT8E592</accession>
<keyword evidence="2" id="KW-0808">Transferase</keyword>
<evidence type="ECO:0000313" key="3">
    <source>
        <dbReference type="Proteomes" id="UP001168694"/>
    </source>
</evidence>
<reference evidence="2" key="1">
    <citation type="submission" date="2023-06" db="EMBL/GenBank/DDBJ databases">
        <title>Draft Genome Sequences of Representative Paenibacillus Polymyxa, Bacillus cereus, Fictibacillus sp., and Brevibacillus agri Strains Isolated from Amazonian Dark Earth.</title>
        <authorList>
            <person name="Pellegrinetti T.A."/>
            <person name="Cunha I.C.M."/>
            <person name="Chaves M.G."/>
            <person name="Freitas A.S."/>
            <person name="Silva A.V.R."/>
            <person name="Tsai S.M."/>
            <person name="Mendes L.W."/>
        </authorList>
    </citation>
    <scope>NUCLEOTIDE SEQUENCE</scope>
    <source>
        <strain evidence="2">CENA-BCM004</strain>
    </source>
</reference>
<dbReference type="SUPFAM" id="SSF81301">
    <property type="entry name" value="Nucleotidyltransferase"/>
    <property type="match status" value="1"/>
</dbReference>
<organism evidence="2 3">
    <name type="scientific">Fictibacillus terranigra</name>
    <dbReference type="NCBI Taxonomy" id="3058424"/>
    <lineage>
        <taxon>Bacteria</taxon>
        <taxon>Bacillati</taxon>
        <taxon>Bacillota</taxon>
        <taxon>Bacilli</taxon>
        <taxon>Bacillales</taxon>
        <taxon>Fictibacillaceae</taxon>
        <taxon>Fictibacillus</taxon>
    </lineage>
</organism>
<evidence type="ECO:0000259" key="1">
    <source>
        <dbReference type="Pfam" id="PF01909"/>
    </source>
</evidence>
<protein>
    <submittedName>
        <fullName evidence="2">Nucleotidyltransferase domain-containing protein</fullName>
        <ecNumber evidence="2">2.7.7.-</ecNumber>
    </submittedName>
</protein>
<comment type="caution">
    <text evidence="2">The sequence shown here is derived from an EMBL/GenBank/DDBJ whole genome shotgun (WGS) entry which is preliminary data.</text>
</comment>
<dbReference type="CDD" id="cd05403">
    <property type="entry name" value="NT_KNTase_like"/>
    <property type="match status" value="1"/>
</dbReference>
<name>A0ABT8E592_9BACL</name>